<protein>
    <recommendedName>
        <fullName evidence="1">DNA-directed primase/polymerase protein</fullName>
        <ecNumber evidence="3">2.7.7.102</ecNumber>
    </recommendedName>
</protein>
<keyword evidence="7" id="KW-1185">Reference proteome</keyword>
<evidence type="ECO:0000256" key="3">
    <source>
        <dbReference type="ARBA" id="ARBA00044768"/>
    </source>
</evidence>
<dbReference type="Pfam" id="PF03121">
    <property type="entry name" value="Herpes_UL52"/>
    <property type="match status" value="1"/>
</dbReference>
<evidence type="ECO:0000313" key="6">
    <source>
        <dbReference type="EMBL" id="KAL3759112.1"/>
    </source>
</evidence>
<feature type="compositionally biased region" description="Polar residues" evidence="5">
    <location>
        <begin position="1"/>
        <end position="19"/>
    </location>
</feature>
<comment type="catalytic activity">
    <reaction evidence="4">
        <text>DNA(n) + a 2'-deoxyribonucleoside 5'-triphosphate = DNA(n+1) + diphosphate</text>
        <dbReference type="Rhea" id="RHEA:22508"/>
        <dbReference type="Rhea" id="RHEA-COMP:17339"/>
        <dbReference type="Rhea" id="RHEA-COMP:17340"/>
        <dbReference type="ChEBI" id="CHEBI:33019"/>
        <dbReference type="ChEBI" id="CHEBI:61560"/>
        <dbReference type="ChEBI" id="CHEBI:173112"/>
        <dbReference type="EC" id="2.7.7.7"/>
    </reaction>
    <physiologicalReaction direction="left-to-right" evidence="4">
        <dbReference type="Rhea" id="RHEA:22509"/>
    </physiologicalReaction>
</comment>
<evidence type="ECO:0000256" key="4">
    <source>
        <dbReference type="ARBA" id="ARBA00047303"/>
    </source>
</evidence>
<dbReference type="InterPro" id="IPR044917">
    <property type="entry name" value="PRIMPOL"/>
</dbReference>
<dbReference type="EC" id="2.7.7.102" evidence="3"/>
<dbReference type="PANTHER" id="PTHR31399:SF0">
    <property type="entry name" value="DNA-DIRECTED PRIMASE_POLYMERASE PROTEIN"/>
    <property type="match status" value="1"/>
</dbReference>
<sequence length="791" mass="89119">MTGNNSSSINHASQLSASQTEKRRNFSQRQNLRRQVYRTMTSYQIFPLQAMAIDDCDKNIDDYFNDGVVDKLGESDSDGSQSSHRVTRQMLSGVGTGDDDGSSAASTDSDGDYQLRQQFKRKFLIEKSIHVSVVVAAVDTRGDHVEASMVGNEASIGQVVDPTPTQCDTNAGELTSVETNTASLAANDNDSKQSNMAHEIQTTVQNVSKAESIVSSNSDDLHVQTSQMRPQFLSTLWSMEPRLFAMETSMKGKRRYISSHLGRFMDHYWRECDVYSRHYYELIRENTPCRLYFDLEFNKSSNPQLTPTITEEFLTQLFVELRHQIQHTYNIPIERSCMVDLDASTSTKFSRHWILHLPNGELFSDAREVGIFVKAFVSRLEAEKASGVLQSRGHELLADHLLVNSETCPNDDNPTKRLTRIIDLGVYTRNRIFRLIGSTKFGKPTTSALRIAEANEFPFPNGFNNTKFYQPEMGKALSDCDKDAVDNDDFEKFCNSLCWEDHADALAATLVVPANSSKINFRILKDPSVIFIDDAHRPNVISSDGSIATLKFPRATPLHGASPFPVLERFILDNLGSRGDVVGRISTWSIGTQQPLPRTVCYNMKDNRYCDNIGRAHKSNNVIWNVHLGDRICWQSCHDPECRGYRGEPIDLPEEVNVEIDEYFLEWELSLLIEDEVVESKQDEHATCEGIEAFGESTLEAAMRQLDISHAAQVSADNEQTFDDKSLDNELANLNLTDLVASDRLINPSSKTETTTECPINRCKAKLSELWKNDDHLDSELAMLNISEFEQ</sequence>
<dbReference type="PANTHER" id="PTHR31399">
    <property type="entry name" value="DNA-DIRECTED PRIMASE / POLYMERASE PROTEIN"/>
    <property type="match status" value="1"/>
</dbReference>
<name>A0ABD3MA69_9STRA</name>
<dbReference type="AlphaFoldDB" id="A0ABD3MA69"/>
<evidence type="ECO:0000256" key="2">
    <source>
        <dbReference type="ARBA" id="ARBA00044677"/>
    </source>
</evidence>
<dbReference type="Proteomes" id="UP001530293">
    <property type="component" value="Unassembled WGS sequence"/>
</dbReference>
<proteinExistence type="predicted"/>
<comment type="catalytic activity">
    <reaction evidence="2">
        <text>ssDNA + n NTP = ssDNA/pppN(pN)n-1 hybrid + (n-1) diphosphate.</text>
        <dbReference type="EC" id="2.7.7.102"/>
    </reaction>
</comment>
<reference evidence="6 7" key="1">
    <citation type="submission" date="2024-10" db="EMBL/GenBank/DDBJ databases">
        <title>Updated reference genomes for cyclostephanoid diatoms.</title>
        <authorList>
            <person name="Roberts W.R."/>
            <person name="Alverson A.J."/>
        </authorList>
    </citation>
    <scope>NUCLEOTIDE SEQUENCE [LARGE SCALE GENOMIC DNA]</scope>
    <source>
        <strain evidence="6 7">AJA232-27</strain>
    </source>
</reference>
<dbReference type="GO" id="GO:0003887">
    <property type="term" value="F:DNA-directed DNA polymerase activity"/>
    <property type="evidence" value="ECO:0007669"/>
    <property type="project" value="UniProtKB-EC"/>
</dbReference>
<accession>A0ABD3MA69</accession>
<feature type="region of interest" description="Disordered" evidence="5">
    <location>
        <begin position="1"/>
        <end position="32"/>
    </location>
</feature>
<dbReference type="EMBL" id="JALLBG020000214">
    <property type="protein sequence ID" value="KAL3759112.1"/>
    <property type="molecule type" value="Genomic_DNA"/>
</dbReference>
<gene>
    <name evidence="6" type="ORF">ACHAWU_008721</name>
</gene>
<feature type="region of interest" description="Disordered" evidence="5">
    <location>
        <begin position="91"/>
        <end position="110"/>
    </location>
</feature>
<organism evidence="6 7">
    <name type="scientific">Discostella pseudostelligera</name>
    <dbReference type="NCBI Taxonomy" id="259834"/>
    <lineage>
        <taxon>Eukaryota</taxon>
        <taxon>Sar</taxon>
        <taxon>Stramenopiles</taxon>
        <taxon>Ochrophyta</taxon>
        <taxon>Bacillariophyta</taxon>
        <taxon>Coscinodiscophyceae</taxon>
        <taxon>Thalassiosirophycidae</taxon>
        <taxon>Stephanodiscales</taxon>
        <taxon>Stephanodiscaceae</taxon>
        <taxon>Discostella</taxon>
    </lineage>
</organism>
<comment type="caution">
    <text evidence="6">The sequence shown here is derived from an EMBL/GenBank/DDBJ whole genome shotgun (WGS) entry which is preliminary data.</text>
</comment>
<evidence type="ECO:0000313" key="7">
    <source>
        <dbReference type="Proteomes" id="UP001530293"/>
    </source>
</evidence>
<evidence type="ECO:0000256" key="1">
    <source>
        <dbReference type="ARBA" id="ARBA00026139"/>
    </source>
</evidence>
<evidence type="ECO:0000256" key="5">
    <source>
        <dbReference type="SAM" id="MobiDB-lite"/>
    </source>
</evidence>